<dbReference type="STRING" id="1382798.PK35_15515"/>
<name>A0A0D7W089_9FLAO</name>
<dbReference type="Proteomes" id="UP000032361">
    <property type="component" value="Unassembled WGS sequence"/>
</dbReference>
<gene>
    <name evidence="1" type="ORF">PK35_15515</name>
</gene>
<evidence type="ECO:0000313" key="2">
    <source>
        <dbReference type="Proteomes" id="UP000032361"/>
    </source>
</evidence>
<protein>
    <submittedName>
        <fullName evidence="1">Uncharacterized protein</fullName>
    </submittedName>
</protein>
<accession>A0A0D7W089</accession>
<proteinExistence type="predicted"/>
<organism evidence="1 2">
    <name type="scientific">Neotamlana nanhaiensis</name>
    <dbReference type="NCBI Taxonomy" id="1382798"/>
    <lineage>
        <taxon>Bacteria</taxon>
        <taxon>Pseudomonadati</taxon>
        <taxon>Bacteroidota</taxon>
        <taxon>Flavobacteriia</taxon>
        <taxon>Flavobacteriales</taxon>
        <taxon>Flavobacteriaceae</taxon>
        <taxon>Neotamlana</taxon>
    </lineage>
</organism>
<keyword evidence="2" id="KW-1185">Reference proteome</keyword>
<comment type="caution">
    <text evidence="1">The sequence shown here is derived from an EMBL/GenBank/DDBJ whole genome shotgun (WGS) entry which is preliminary data.</text>
</comment>
<reference evidence="1 2" key="1">
    <citation type="journal article" date="2015" name="Antonie Van Leeuwenhoek">
        <title>Tamlana nanhaiensis sp. nov., isolated from surface seawater collected from the South China Sea.</title>
        <authorList>
            <person name="Liu X."/>
            <person name="Lai Q."/>
            <person name="Du Y."/>
            <person name="Li G."/>
            <person name="Sun F."/>
            <person name="Shao Z."/>
        </authorList>
    </citation>
    <scope>NUCLEOTIDE SEQUENCE [LARGE SCALE GENOMIC DNA]</scope>
    <source>
        <strain evidence="1 2">FHC16</strain>
    </source>
</reference>
<evidence type="ECO:0000313" key="1">
    <source>
        <dbReference type="EMBL" id="KJD31242.1"/>
    </source>
</evidence>
<dbReference type="RefSeq" id="WP_044627489.1">
    <property type="nucleotide sequence ID" value="NZ_JTDV01000016.1"/>
</dbReference>
<sequence length="256" mass="30391">MNFNFFYPNVSLVDFFIEEKIGFIKHRFFANGIDVKNGQFKRVFMVPSNDMIYDIIFDEDGEEKKIPTWQYYPEEKELDFFDDYFFPLLRIVKNKYVDNFNAKLNQDIHAPDSKMYFIESEINLINSYSNALNNISLYANYNTAKDRTKIVLEEIINILKSKMPNSFSDFNADKIMFNLNKKEVCQLFQKLSDLGFVNKDQAQEKELGALLEKHFLYYNEKSKKYMSMDKAYNYFSTLRTDAAYATPSKKLKKITF</sequence>
<dbReference type="EMBL" id="JTDV01000016">
    <property type="protein sequence ID" value="KJD31242.1"/>
    <property type="molecule type" value="Genomic_DNA"/>
</dbReference>
<dbReference type="OrthoDB" id="9820295at2"/>
<dbReference type="AlphaFoldDB" id="A0A0D7W089"/>
<dbReference type="PATRIC" id="fig|1382798.3.peg.1669"/>